<feature type="compositionally biased region" description="Basic and acidic residues" evidence="7">
    <location>
        <begin position="985"/>
        <end position="1013"/>
    </location>
</feature>
<evidence type="ECO:0000256" key="1">
    <source>
        <dbReference type="ARBA" id="ARBA00004601"/>
    </source>
</evidence>
<dbReference type="GO" id="GO:0019905">
    <property type="term" value="F:syntaxin binding"/>
    <property type="evidence" value="ECO:0007669"/>
    <property type="project" value="TreeGrafter"/>
</dbReference>
<gene>
    <name evidence="9" type="ORF">BP5553_08994</name>
</gene>
<evidence type="ECO:0000256" key="4">
    <source>
        <dbReference type="ARBA" id="ARBA00022927"/>
    </source>
</evidence>
<keyword evidence="5" id="KW-0333">Golgi apparatus</keyword>
<name>A0A370TDJ0_9HELO</name>
<accession>A0A370TDJ0</accession>
<dbReference type="RefSeq" id="XP_031866260.1">
    <property type="nucleotide sequence ID" value="XM_032017617.1"/>
</dbReference>
<evidence type="ECO:0000256" key="6">
    <source>
        <dbReference type="ARBA" id="ARBA00023054"/>
    </source>
</evidence>
<evidence type="ECO:0000259" key="8">
    <source>
        <dbReference type="Pfam" id="PF07928"/>
    </source>
</evidence>
<dbReference type="GO" id="GO:0015031">
    <property type="term" value="P:protein transport"/>
    <property type="evidence" value="ECO:0007669"/>
    <property type="project" value="UniProtKB-KW"/>
</dbReference>
<proteinExistence type="inferred from homology"/>
<feature type="compositionally biased region" description="Basic and acidic residues" evidence="7">
    <location>
        <begin position="113"/>
        <end position="123"/>
    </location>
</feature>
<dbReference type="InterPro" id="IPR039745">
    <property type="entry name" value="Vps54"/>
</dbReference>
<keyword evidence="10" id="KW-1185">Reference proteome</keyword>
<dbReference type="AlphaFoldDB" id="A0A370TDJ0"/>
<dbReference type="EMBL" id="NPIC01000010">
    <property type="protein sequence ID" value="RDL32538.1"/>
    <property type="molecule type" value="Genomic_DNA"/>
</dbReference>
<feature type="region of interest" description="Disordered" evidence="7">
    <location>
        <begin position="1"/>
        <end position="26"/>
    </location>
</feature>
<feature type="domain" description="Vacuolar protein sorting-associated protein 54 C-terminal" evidence="8">
    <location>
        <begin position="741"/>
        <end position="870"/>
    </location>
</feature>
<dbReference type="InterPro" id="IPR012501">
    <property type="entry name" value="Vps54_C"/>
</dbReference>
<dbReference type="GO" id="GO:0006896">
    <property type="term" value="P:Golgi to vacuole transport"/>
    <property type="evidence" value="ECO:0007669"/>
    <property type="project" value="TreeGrafter"/>
</dbReference>
<evidence type="ECO:0000313" key="9">
    <source>
        <dbReference type="EMBL" id="RDL32538.1"/>
    </source>
</evidence>
<evidence type="ECO:0000313" key="10">
    <source>
        <dbReference type="Proteomes" id="UP000254866"/>
    </source>
</evidence>
<keyword evidence="6" id="KW-0175">Coiled coil</keyword>
<dbReference type="STRING" id="2656787.A0A370TDJ0"/>
<dbReference type="GO" id="GO:0000938">
    <property type="term" value="C:GARP complex"/>
    <property type="evidence" value="ECO:0007669"/>
    <property type="project" value="InterPro"/>
</dbReference>
<keyword evidence="3" id="KW-0813">Transport</keyword>
<organism evidence="9 10">
    <name type="scientific">Venustampulla echinocandica</name>
    <dbReference type="NCBI Taxonomy" id="2656787"/>
    <lineage>
        <taxon>Eukaryota</taxon>
        <taxon>Fungi</taxon>
        <taxon>Dikarya</taxon>
        <taxon>Ascomycota</taxon>
        <taxon>Pezizomycotina</taxon>
        <taxon>Leotiomycetes</taxon>
        <taxon>Helotiales</taxon>
        <taxon>Pleuroascaceae</taxon>
        <taxon>Venustampulla</taxon>
    </lineage>
</organism>
<feature type="compositionally biased region" description="Polar residues" evidence="7">
    <location>
        <begin position="95"/>
        <end position="108"/>
    </location>
</feature>
<dbReference type="GO" id="GO:0005829">
    <property type="term" value="C:cytosol"/>
    <property type="evidence" value="ECO:0007669"/>
    <property type="project" value="GOC"/>
</dbReference>
<comment type="caution">
    <text evidence="9">The sequence shown here is derived from an EMBL/GenBank/DDBJ whole genome shotgun (WGS) entry which is preliminary data.</text>
</comment>
<dbReference type="Pfam" id="PF07928">
    <property type="entry name" value="Vps54"/>
    <property type="match status" value="1"/>
</dbReference>
<feature type="region of interest" description="Disordered" evidence="7">
    <location>
        <begin position="459"/>
        <end position="484"/>
    </location>
</feature>
<dbReference type="Proteomes" id="UP000254866">
    <property type="component" value="Unassembled WGS sequence"/>
</dbReference>
<evidence type="ECO:0000256" key="2">
    <source>
        <dbReference type="ARBA" id="ARBA00009150"/>
    </source>
</evidence>
<dbReference type="Gene3D" id="6.10.250.860">
    <property type="match status" value="1"/>
</dbReference>
<sequence>MGSVAKGGQNAPSSATHKPPTAKDIPPVTFTNIAHVNAATFEPYLAQVGALWDPFQRAEPERATGSGSRKEQGQLKDDDFAEMLEHGLRLEQISRKSSSSTLTPNESPAPSRRASDGISRRKLEVPPLSTIPPVYFDKNFQLENPRTFDLVSERSEIVHKPGTPSTAGEPNDFMNGSAQRPRKALAANAILQEKLSWYIDTVEVHLIPSISTASDSFFAALESLRELQSEAAECVKRTKTLRADLGSLDRKFASGGLKVIEMKRRRDNLHKLRDANEQLSSIMQGVTHCEGLIDRGDFVLALDRLDLVDRIILGTLPLDGSNNLSWLNTLMPPSLIDLRELKALDALAEEMQQLRFRIEKGFEARFLDTLLVDLRQHIKTVTPQDTLQRWGSAFQRGRGDSQRPPSELPAYMKESNQVRENLKAYLLGLHRSRYTQQATVAFRNGIMKEMKALIRQHLPCSTDDDNESQASVSTRAGGRTTSQQDKSAILARNLRALDPEAAEDLYFSIYTDVGEALRRLSIQVKLLLDVTSVTASPPITSPEARPHMQSLNLSTLSNIGELSSGKSPILSSQMQEELTEALDISSLLGQAVDVAQTQITKVLKVRSEQTVRLPLARFLRYFHLNRLFADECEAVSGRSGAALKGVVNNQIGEFILLLGDSAKQQLASTMDVDKWEAKDFGPEEEAILGRLLQGMTLDHQDWVKTSVVWEKLEEESSKPIDLSRDGNGATKNKVRNATIGEQSYILVESAVAALRGIDRFANLIVTIPGMTIEASNILLDFLKLFNSRSCQLILGAGARHSAGLKSINSKHLALASQALSFFIALMPYLREFVRRHAINSPSLAEFDRVKRLYQDHQFSIHDKLIDMMSLRTTAHVNTMKKIDWDADARETSPYMQTLTEETRKLHKVLSKNLPKSTVASIVGPVIQGYKEQWGKAFDEAVVKTLQGKARLLRDAVLFGTQLNKIDGASEIGSYITEIVNGKQTDGLEKPADEQKTTVPPVHDKDKDTETSKS</sequence>
<dbReference type="GeneID" id="43601843"/>
<evidence type="ECO:0000256" key="5">
    <source>
        <dbReference type="ARBA" id="ARBA00023034"/>
    </source>
</evidence>
<comment type="subcellular location">
    <subcellularLocation>
        <location evidence="1">Golgi apparatus</location>
        <location evidence="1">trans-Golgi network</location>
    </subcellularLocation>
</comment>
<evidence type="ECO:0000256" key="3">
    <source>
        <dbReference type="ARBA" id="ARBA00022448"/>
    </source>
</evidence>
<feature type="region of interest" description="Disordered" evidence="7">
    <location>
        <begin position="90"/>
        <end position="123"/>
    </location>
</feature>
<dbReference type="PANTHER" id="PTHR12965:SF0">
    <property type="entry name" value="VACUOLAR PROTEIN SORTING-ASSOCIATED PROTEIN 54"/>
    <property type="match status" value="1"/>
</dbReference>
<evidence type="ECO:0000256" key="7">
    <source>
        <dbReference type="SAM" id="MobiDB-lite"/>
    </source>
</evidence>
<reference evidence="9 10" key="1">
    <citation type="journal article" date="2018" name="IMA Fungus">
        <title>IMA Genome-F 9: Draft genome sequence of Annulohypoxylon stygium, Aspergillus mulundensis, Berkeleyomyces basicola (syn. Thielaviopsis basicola), Ceratocystis smalleyi, two Cercospora beticola strains, Coleophoma cylindrospora, Fusarium fracticaudum, Phialophora cf. hyalina, and Morchella septimelata.</title>
        <authorList>
            <person name="Wingfield B.D."/>
            <person name="Bills G.F."/>
            <person name="Dong Y."/>
            <person name="Huang W."/>
            <person name="Nel W.J."/>
            <person name="Swalarsk-Parry B.S."/>
            <person name="Vaghefi N."/>
            <person name="Wilken P.M."/>
            <person name="An Z."/>
            <person name="de Beer Z.W."/>
            <person name="De Vos L."/>
            <person name="Chen L."/>
            <person name="Duong T.A."/>
            <person name="Gao Y."/>
            <person name="Hammerbacher A."/>
            <person name="Kikkert J.R."/>
            <person name="Li Y."/>
            <person name="Li H."/>
            <person name="Li K."/>
            <person name="Li Q."/>
            <person name="Liu X."/>
            <person name="Ma X."/>
            <person name="Naidoo K."/>
            <person name="Pethybridge S.J."/>
            <person name="Sun J."/>
            <person name="Steenkamp E.T."/>
            <person name="van der Nest M.A."/>
            <person name="van Wyk S."/>
            <person name="Wingfield M.J."/>
            <person name="Xiong C."/>
            <person name="Yue Q."/>
            <person name="Zhang X."/>
        </authorList>
    </citation>
    <scope>NUCLEOTIDE SEQUENCE [LARGE SCALE GENOMIC DNA]</scope>
    <source>
        <strain evidence="9 10">BP 5553</strain>
    </source>
</reference>
<dbReference type="OrthoDB" id="3509060at2759"/>
<comment type="similarity">
    <text evidence="2">Belongs to the VPS54 family.</text>
</comment>
<dbReference type="PANTHER" id="PTHR12965">
    <property type="entry name" value="VACUOLAR PROTEIN SORTING 54"/>
    <property type="match status" value="1"/>
</dbReference>
<protein>
    <submittedName>
        <fullName evidence="9">Vps54-like protein</fullName>
    </submittedName>
</protein>
<feature type="region of interest" description="Disordered" evidence="7">
    <location>
        <begin position="982"/>
        <end position="1013"/>
    </location>
</feature>
<keyword evidence="4" id="KW-0653">Protein transport</keyword>
<feature type="compositionally biased region" description="Polar residues" evidence="7">
    <location>
        <begin position="468"/>
        <end position="484"/>
    </location>
</feature>
<dbReference type="GO" id="GO:0042147">
    <property type="term" value="P:retrograde transport, endosome to Golgi"/>
    <property type="evidence" value="ECO:0007669"/>
    <property type="project" value="InterPro"/>
</dbReference>
<feature type="region of interest" description="Disordered" evidence="7">
    <location>
        <begin position="390"/>
        <end position="412"/>
    </location>
</feature>